<protein>
    <submittedName>
        <fullName evidence="2">Uncharacterized protein</fullName>
    </submittedName>
</protein>
<dbReference type="Proteomes" id="UP000612899">
    <property type="component" value="Unassembled WGS sequence"/>
</dbReference>
<keyword evidence="3" id="KW-1185">Reference proteome</keyword>
<dbReference type="AlphaFoldDB" id="A0A8J3Q475"/>
<gene>
    <name evidence="2" type="ORF">Rhe02_14430</name>
</gene>
<reference evidence="2" key="1">
    <citation type="submission" date="2021-01" db="EMBL/GenBank/DDBJ databases">
        <title>Whole genome shotgun sequence of Rhizocola hellebori NBRC 109834.</title>
        <authorList>
            <person name="Komaki H."/>
            <person name="Tamura T."/>
        </authorList>
    </citation>
    <scope>NUCLEOTIDE SEQUENCE</scope>
    <source>
        <strain evidence="2">NBRC 109834</strain>
    </source>
</reference>
<evidence type="ECO:0000256" key="1">
    <source>
        <dbReference type="SAM" id="Phobius"/>
    </source>
</evidence>
<feature type="transmembrane region" description="Helical" evidence="1">
    <location>
        <begin position="56"/>
        <end position="74"/>
    </location>
</feature>
<proteinExistence type="predicted"/>
<dbReference type="EMBL" id="BONY01000007">
    <property type="protein sequence ID" value="GIH03376.1"/>
    <property type="molecule type" value="Genomic_DNA"/>
</dbReference>
<evidence type="ECO:0000313" key="2">
    <source>
        <dbReference type="EMBL" id="GIH03376.1"/>
    </source>
</evidence>
<feature type="transmembrane region" description="Helical" evidence="1">
    <location>
        <begin position="81"/>
        <end position="100"/>
    </location>
</feature>
<comment type="caution">
    <text evidence="2">The sequence shown here is derived from an EMBL/GenBank/DDBJ whole genome shotgun (WGS) entry which is preliminary data.</text>
</comment>
<keyword evidence="1" id="KW-1133">Transmembrane helix</keyword>
<feature type="transmembrane region" description="Helical" evidence="1">
    <location>
        <begin position="133"/>
        <end position="153"/>
    </location>
</feature>
<evidence type="ECO:0000313" key="3">
    <source>
        <dbReference type="Proteomes" id="UP000612899"/>
    </source>
</evidence>
<sequence length="159" mass="16860">MPFIAVSCDTPGGYGRAAPGGTTTYTGTDLITGGSPDVTADKVREGVDEKLDPQPLAMAVALLILAGAVIALIFEHQLLRRAIGTAVAGAAAIFLIANQLTVQSLLRSRLREQITEPVPPDKQISDFVQNQSGFWLCLSTLVVLVMLNGIGWLRSATRE</sequence>
<keyword evidence="1" id="KW-0812">Transmembrane</keyword>
<accession>A0A8J3Q475</accession>
<organism evidence="2 3">
    <name type="scientific">Rhizocola hellebori</name>
    <dbReference type="NCBI Taxonomy" id="1392758"/>
    <lineage>
        <taxon>Bacteria</taxon>
        <taxon>Bacillati</taxon>
        <taxon>Actinomycetota</taxon>
        <taxon>Actinomycetes</taxon>
        <taxon>Micromonosporales</taxon>
        <taxon>Micromonosporaceae</taxon>
        <taxon>Rhizocola</taxon>
    </lineage>
</organism>
<keyword evidence="1" id="KW-0472">Membrane</keyword>
<name>A0A8J3Q475_9ACTN</name>